<sequence length="159" mass="17478">MNITQDKVADINYKLTVDGELIDQSEENDPLTYLHGHSNIIPGLERALEGKAAGDRVQVTVQPEDGYGPRDEDNSEDLDREDFDDDIEIGATYYAQSEDGSVLPFTVTAVNGDKVTVDFNPPLAGKVLNFDVTVLNVRDATAEELEHGHAHSDGMHDHE</sequence>
<proteinExistence type="inferred from homology"/>
<dbReference type="PANTHER" id="PTHR47861">
    <property type="entry name" value="FKBP-TYPE PEPTIDYL-PROLYL CIS-TRANS ISOMERASE SLYD"/>
    <property type="match status" value="1"/>
</dbReference>
<dbReference type="EMBL" id="JBHUMK010000046">
    <property type="protein sequence ID" value="MFD2609844.1"/>
    <property type="molecule type" value="Genomic_DNA"/>
</dbReference>
<comment type="similarity">
    <text evidence="3 10">Belongs to the FKBP-type PPIase family.</text>
</comment>
<dbReference type="InterPro" id="IPR046357">
    <property type="entry name" value="PPIase_dom_sf"/>
</dbReference>
<accession>A0ABW5P5X5</accession>
<evidence type="ECO:0000256" key="7">
    <source>
        <dbReference type="ARBA" id="ARBA00023235"/>
    </source>
</evidence>
<dbReference type="InterPro" id="IPR001179">
    <property type="entry name" value="PPIase_FKBP_dom"/>
</dbReference>
<keyword evidence="6" id="KW-0143">Chaperone</keyword>
<dbReference type="PROSITE" id="PS50059">
    <property type="entry name" value="FKBP_PPIASE"/>
    <property type="match status" value="1"/>
</dbReference>
<dbReference type="Proteomes" id="UP001597475">
    <property type="component" value="Unassembled WGS sequence"/>
</dbReference>
<evidence type="ECO:0000256" key="9">
    <source>
        <dbReference type="PROSITE-ProRule" id="PRU00277"/>
    </source>
</evidence>
<dbReference type="SUPFAM" id="SSF54534">
    <property type="entry name" value="FKBP-like"/>
    <property type="match status" value="1"/>
</dbReference>
<evidence type="ECO:0000256" key="4">
    <source>
        <dbReference type="ARBA" id="ARBA00022490"/>
    </source>
</evidence>
<feature type="domain" description="PPIase FKBP-type" evidence="12">
    <location>
        <begin position="6"/>
        <end position="113"/>
    </location>
</feature>
<dbReference type="PANTHER" id="PTHR47861:SF3">
    <property type="entry name" value="FKBP-TYPE PEPTIDYL-PROLYL CIS-TRANS ISOMERASE SLYD"/>
    <property type="match status" value="1"/>
</dbReference>
<organism evidence="13 14">
    <name type="scientific">Deinococcus taklimakanensis</name>
    <dbReference type="NCBI Taxonomy" id="536443"/>
    <lineage>
        <taxon>Bacteria</taxon>
        <taxon>Thermotogati</taxon>
        <taxon>Deinococcota</taxon>
        <taxon>Deinococci</taxon>
        <taxon>Deinococcales</taxon>
        <taxon>Deinococcaceae</taxon>
        <taxon>Deinococcus</taxon>
    </lineage>
</organism>
<feature type="compositionally biased region" description="Acidic residues" evidence="11">
    <location>
        <begin position="73"/>
        <end position="82"/>
    </location>
</feature>
<evidence type="ECO:0000256" key="5">
    <source>
        <dbReference type="ARBA" id="ARBA00023110"/>
    </source>
</evidence>
<comment type="catalytic activity">
    <reaction evidence="1 9 10">
        <text>[protein]-peptidylproline (omega=180) = [protein]-peptidylproline (omega=0)</text>
        <dbReference type="Rhea" id="RHEA:16237"/>
        <dbReference type="Rhea" id="RHEA-COMP:10747"/>
        <dbReference type="Rhea" id="RHEA-COMP:10748"/>
        <dbReference type="ChEBI" id="CHEBI:83833"/>
        <dbReference type="ChEBI" id="CHEBI:83834"/>
        <dbReference type="EC" id="5.2.1.8"/>
    </reaction>
</comment>
<keyword evidence="4" id="KW-0963">Cytoplasm</keyword>
<comment type="subcellular location">
    <subcellularLocation>
        <location evidence="2">Cytoplasm</location>
    </subcellularLocation>
</comment>
<evidence type="ECO:0000256" key="11">
    <source>
        <dbReference type="SAM" id="MobiDB-lite"/>
    </source>
</evidence>
<name>A0ABW5P5X5_9DEIO</name>
<gene>
    <name evidence="13" type="ORF">ACFSR9_10410</name>
</gene>
<keyword evidence="7 9" id="KW-0413">Isomerase</keyword>
<dbReference type="GO" id="GO:0003755">
    <property type="term" value="F:peptidyl-prolyl cis-trans isomerase activity"/>
    <property type="evidence" value="ECO:0007669"/>
    <property type="project" value="UniProtKB-EC"/>
</dbReference>
<evidence type="ECO:0000256" key="10">
    <source>
        <dbReference type="RuleBase" id="RU003915"/>
    </source>
</evidence>
<evidence type="ECO:0000256" key="3">
    <source>
        <dbReference type="ARBA" id="ARBA00006577"/>
    </source>
</evidence>
<dbReference type="RefSeq" id="WP_386845535.1">
    <property type="nucleotide sequence ID" value="NZ_JBHUMK010000046.1"/>
</dbReference>
<evidence type="ECO:0000256" key="8">
    <source>
        <dbReference type="ARBA" id="ARBA00037071"/>
    </source>
</evidence>
<comment type="caution">
    <text evidence="13">The sequence shown here is derived from an EMBL/GenBank/DDBJ whole genome shotgun (WGS) entry which is preliminary data.</text>
</comment>
<dbReference type="Gene3D" id="3.10.50.40">
    <property type="match status" value="1"/>
</dbReference>
<evidence type="ECO:0000313" key="14">
    <source>
        <dbReference type="Proteomes" id="UP001597475"/>
    </source>
</evidence>
<evidence type="ECO:0000256" key="1">
    <source>
        <dbReference type="ARBA" id="ARBA00000971"/>
    </source>
</evidence>
<feature type="region of interest" description="Disordered" evidence="11">
    <location>
        <begin position="59"/>
        <end position="82"/>
    </location>
</feature>
<dbReference type="Pfam" id="PF00254">
    <property type="entry name" value="FKBP_C"/>
    <property type="match status" value="1"/>
</dbReference>
<keyword evidence="14" id="KW-1185">Reference proteome</keyword>
<evidence type="ECO:0000256" key="6">
    <source>
        <dbReference type="ARBA" id="ARBA00023186"/>
    </source>
</evidence>
<dbReference type="EC" id="5.2.1.8" evidence="10"/>
<protein>
    <recommendedName>
        <fullName evidence="10">Peptidyl-prolyl cis-trans isomerase</fullName>
        <ecNumber evidence="10">5.2.1.8</ecNumber>
    </recommendedName>
</protein>
<comment type="function">
    <text evidence="8">Also involved in hydrogenase metallocenter assembly, probably by participating in the nickel insertion step. This function in hydrogenase biosynthesis requires chaperone activity and the presence of the metal-binding domain, but not PPIase activity.</text>
</comment>
<evidence type="ECO:0000256" key="2">
    <source>
        <dbReference type="ARBA" id="ARBA00004496"/>
    </source>
</evidence>
<keyword evidence="5 9" id="KW-0697">Rotamase</keyword>
<evidence type="ECO:0000313" key="13">
    <source>
        <dbReference type="EMBL" id="MFD2609844.1"/>
    </source>
</evidence>
<evidence type="ECO:0000259" key="12">
    <source>
        <dbReference type="PROSITE" id="PS50059"/>
    </source>
</evidence>
<reference evidence="14" key="1">
    <citation type="journal article" date="2019" name="Int. J. Syst. Evol. Microbiol.">
        <title>The Global Catalogue of Microorganisms (GCM) 10K type strain sequencing project: providing services to taxonomists for standard genome sequencing and annotation.</title>
        <authorList>
            <consortium name="The Broad Institute Genomics Platform"/>
            <consortium name="The Broad Institute Genome Sequencing Center for Infectious Disease"/>
            <person name="Wu L."/>
            <person name="Ma J."/>
        </authorList>
    </citation>
    <scope>NUCLEOTIDE SEQUENCE [LARGE SCALE GENOMIC DNA]</scope>
    <source>
        <strain evidence="14">KCTC 33842</strain>
    </source>
</reference>